<dbReference type="Gene3D" id="3.40.50.620">
    <property type="entry name" value="HUPs"/>
    <property type="match status" value="1"/>
</dbReference>
<dbReference type="PANTHER" id="PTHR11455:SF9">
    <property type="entry name" value="CRYPTOCHROME CIRCADIAN CLOCK 5 ISOFORM X1"/>
    <property type="match status" value="1"/>
</dbReference>
<evidence type="ECO:0000256" key="3">
    <source>
        <dbReference type="ARBA" id="ARBA00022827"/>
    </source>
</evidence>
<feature type="binding site" evidence="4">
    <location>
        <position position="266"/>
    </location>
    <ligand>
        <name>FAD</name>
        <dbReference type="ChEBI" id="CHEBI:57692"/>
    </ligand>
</feature>
<feature type="binding site" evidence="4">
    <location>
        <position position="208"/>
    </location>
    <ligand>
        <name>FAD</name>
        <dbReference type="ChEBI" id="CHEBI:57692"/>
    </ligand>
</feature>
<protein>
    <submittedName>
        <fullName evidence="7">Deoxyribodipyrimidine photo-lyase</fullName>
    </submittedName>
</protein>
<evidence type="ECO:0000259" key="6">
    <source>
        <dbReference type="PROSITE" id="PS51645"/>
    </source>
</evidence>
<feature type="region of interest" description="Disordered" evidence="5">
    <location>
        <begin position="466"/>
        <end position="508"/>
    </location>
</feature>
<dbReference type="InterPro" id="IPR036134">
    <property type="entry name" value="Crypto/Photolyase_FAD-like_sf"/>
</dbReference>
<dbReference type="GO" id="GO:0071949">
    <property type="term" value="F:FAD binding"/>
    <property type="evidence" value="ECO:0007669"/>
    <property type="project" value="TreeGrafter"/>
</dbReference>
<dbReference type="PANTHER" id="PTHR11455">
    <property type="entry name" value="CRYPTOCHROME"/>
    <property type="match status" value="1"/>
</dbReference>
<dbReference type="Gene3D" id="1.10.579.10">
    <property type="entry name" value="DNA Cyclobutane Dipyrimidine Photolyase, subunit A, domain 3"/>
    <property type="match status" value="1"/>
</dbReference>
<sequence length="508" mass="57797">MQIVWFKRDLRVHDHRPLVEAAAAGPVFPLYIIEPGLWQQPEAALRQWRFIRQSLDELDRALRALGSPGLIVRQGDAVEVLERIRGHFGKAALWSHEETGNMWTFCRDAAILAWCRAHGVPWREYRQDGVLRRLRSRDGWAAHWARFMEAPRGVAPTHLTGVAAPSDPLPSRPVATLRDDPCPGAQRGGRAAGRRLLDSFLHQRAMDYARGMSSPRSAPEACSRLSPHIAYGTLSMREVVQALRARREAVGADSRLARWRRPLAAFEARLAWQSHFMQKLESEPRMEFRNLHPALGEARQAVDEALLTAWASGRTGWPFVDACMRMLHHTGWINFRMRAMLAAVACYHLWQPWRAAGLHLARQFIDYEPGIHWSQMQMQSGSTGINAFRIYNPVKQSRDQDPAGDFIRRWVPELAQVRGDWIHEPWRMDATLQARAGCRIGGDYPAPIVDHERAARTARNRLREAYRGEASRRASAEVMARHGSRKRRDEGVHQARPAVDDGQLGLFG</sequence>
<keyword evidence="7" id="KW-0456">Lyase</keyword>
<evidence type="ECO:0000256" key="2">
    <source>
        <dbReference type="ARBA" id="ARBA00022630"/>
    </source>
</evidence>
<gene>
    <name evidence="7" type="ORF">G3580_12850</name>
</gene>
<dbReference type="InterPro" id="IPR002081">
    <property type="entry name" value="Cryptochrome/DNA_photolyase_1"/>
</dbReference>
<dbReference type="Proteomes" id="UP000501991">
    <property type="component" value="Chromosome"/>
</dbReference>
<dbReference type="SUPFAM" id="SSF48173">
    <property type="entry name" value="Cryptochrome/photolyase FAD-binding domain"/>
    <property type="match status" value="1"/>
</dbReference>
<feature type="region of interest" description="Disordered" evidence="5">
    <location>
        <begin position="162"/>
        <end position="190"/>
    </location>
</feature>
<dbReference type="Gene3D" id="1.25.40.80">
    <property type="match status" value="1"/>
</dbReference>
<name>A0A6C1BBR0_9RHOO</name>
<proteinExistence type="predicted"/>
<evidence type="ECO:0000256" key="4">
    <source>
        <dbReference type="PIRSR" id="PIRSR602081-1"/>
    </source>
</evidence>
<organism evidence="7 8">
    <name type="scientific">Nitrogeniibacter mangrovi</name>
    <dbReference type="NCBI Taxonomy" id="2016596"/>
    <lineage>
        <taxon>Bacteria</taxon>
        <taxon>Pseudomonadati</taxon>
        <taxon>Pseudomonadota</taxon>
        <taxon>Betaproteobacteria</taxon>
        <taxon>Rhodocyclales</taxon>
        <taxon>Zoogloeaceae</taxon>
        <taxon>Nitrogeniibacter</taxon>
    </lineage>
</organism>
<dbReference type="InterPro" id="IPR006050">
    <property type="entry name" value="DNA_photolyase_N"/>
</dbReference>
<dbReference type="KEGG" id="azq:G3580_12850"/>
<dbReference type="AlphaFoldDB" id="A0A6C1BBR0"/>
<dbReference type="SUPFAM" id="SSF52425">
    <property type="entry name" value="Cryptochrome/photolyase, N-terminal domain"/>
    <property type="match status" value="1"/>
</dbReference>
<dbReference type="InterPro" id="IPR005101">
    <property type="entry name" value="Cryptochr/Photolyase_FAD-bd"/>
</dbReference>
<dbReference type="GO" id="GO:0003904">
    <property type="term" value="F:deoxyribodipyrimidine photo-lyase activity"/>
    <property type="evidence" value="ECO:0007669"/>
    <property type="project" value="TreeGrafter"/>
</dbReference>
<dbReference type="PROSITE" id="PS51645">
    <property type="entry name" value="PHR_CRY_ALPHA_BETA"/>
    <property type="match status" value="1"/>
</dbReference>
<comment type="cofactor">
    <cofactor evidence="4">
        <name>FAD</name>
        <dbReference type="ChEBI" id="CHEBI:57692"/>
    </cofactor>
    <text evidence="4">Binds 1 FAD per subunit.</text>
</comment>
<dbReference type="Pfam" id="PF03441">
    <property type="entry name" value="FAD_binding_7"/>
    <property type="match status" value="1"/>
</dbReference>
<dbReference type="InterPro" id="IPR014729">
    <property type="entry name" value="Rossmann-like_a/b/a_fold"/>
</dbReference>
<evidence type="ECO:0000256" key="5">
    <source>
        <dbReference type="SAM" id="MobiDB-lite"/>
    </source>
</evidence>
<feature type="domain" description="Photolyase/cryptochrome alpha/beta" evidence="6">
    <location>
        <begin position="1"/>
        <end position="130"/>
    </location>
</feature>
<keyword evidence="8" id="KW-1185">Reference proteome</keyword>
<dbReference type="GO" id="GO:0009416">
    <property type="term" value="P:response to light stimulus"/>
    <property type="evidence" value="ECO:0007669"/>
    <property type="project" value="TreeGrafter"/>
</dbReference>
<dbReference type="EMBL" id="CP048836">
    <property type="protein sequence ID" value="QID19840.1"/>
    <property type="molecule type" value="Genomic_DNA"/>
</dbReference>
<keyword evidence="2 4" id="KW-0285">Flavoprotein</keyword>
<evidence type="ECO:0000256" key="1">
    <source>
        <dbReference type="ARBA" id="ARBA00001932"/>
    </source>
</evidence>
<evidence type="ECO:0000313" key="8">
    <source>
        <dbReference type="Proteomes" id="UP000501991"/>
    </source>
</evidence>
<comment type="cofactor">
    <cofactor evidence="1">
        <name>(6R)-5,10-methylene-5,6,7,8-tetrahydrofolate</name>
        <dbReference type="ChEBI" id="CHEBI:15636"/>
    </cofactor>
</comment>
<reference evidence="7 8" key="1">
    <citation type="submission" date="2020-02" db="EMBL/GenBank/DDBJ databases">
        <title>Nitrogenibacter mangrovi gen. nov., sp. nov. isolated from mangrove sediment, a denitrifying betaproteobacterium.</title>
        <authorList>
            <person name="Liao H."/>
            <person name="Tian Y."/>
        </authorList>
    </citation>
    <scope>NUCLEOTIDE SEQUENCE [LARGE SCALE GENOMIC DNA]</scope>
    <source>
        <strain evidence="7 8">M9-3-2</strain>
    </source>
</reference>
<dbReference type="Pfam" id="PF00875">
    <property type="entry name" value="DNA_photolyase"/>
    <property type="match status" value="1"/>
</dbReference>
<dbReference type="InterPro" id="IPR036155">
    <property type="entry name" value="Crypto/Photolyase_N_sf"/>
</dbReference>
<evidence type="ECO:0000313" key="7">
    <source>
        <dbReference type="EMBL" id="QID19840.1"/>
    </source>
</evidence>
<dbReference type="GO" id="GO:0003677">
    <property type="term" value="F:DNA binding"/>
    <property type="evidence" value="ECO:0007669"/>
    <property type="project" value="TreeGrafter"/>
</dbReference>
<keyword evidence="3 4" id="KW-0274">FAD</keyword>
<feature type="compositionally biased region" description="Basic and acidic residues" evidence="5">
    <location>
        <begin position="466"/>
        <end position="475"/>
    </location>
</feature>
<accession>A0A6C1BBR0</accession>